<evidence type="ECO:0000313" key="2">
    <source>
        <dbReference type="Proteomes" id="UP000639973"/>
    </source>
</evidence>
<keyword evidence="2" id="KW-1185">Reference proteome</keyword>
<protein>
    <submittedName>
        <fullName evidence="1">Uncharacterized protein</fullName>
    </submittedName>
</protein>
<organism evidence="1 2">
    <name type="scientific">Deinococcus aerolatus</name>
    <dbReference type="NCBI Taxonomy" id="522487"/>
    <lineage>
        <taxon>Bacteria</taxon>
        <taxon>Thermotogati</taxon>
        <taxon>Deinococcota</taxon>
        <taxon>Deinococci</taxon>
        <taxon>Deinococcales</taxon>
        <taxon>Deinococcaceae</taxon>
        <taxon>Deinococcus</taxon>
    </lineage>
</organism>
<accession>A0ABQ2G5J7</accession>
<dbReference type="RefSeq" id="WP_188970071.1">
    <property type="nucleotide sequence ID" value="NZ_BMOL01000004.1"/>
</dbReference>
<proteinExistence type="predicted"/>
<reference evidence="2" key="1">
    <citation type="journal article" date="2019" name="Int. J. Syst. Evol. Microbiol.">
        <title>The Global Catalogue of Microorganisms (GCM) 10K type strain sequencing project: providing services to taxonomists for standard genome sequencing and annotation.</title>
        <authorList>
            <consortium name="The Broad Institute Genomics Platform"/>
            <consortium name="The Broad Institute Genome Sequencing Center for Infectious Disease"/>
            <person name="Wu L."/>
            <person name="Ma J."/>
        </authorList>
    </citation>
    <scope>NUCLEOTIDE SEQUENCE [LARGE SCALE GENOMIC DNA]</scope>
    <source>
        <strain evidence="2">JCM 15442</strain>
    </source>
</reference>
<sequence>MRLLLVVLLLALTALYLTFGLRLGYMTLTPTYLWNATGENRYTFGVYDENQQVGVRGSCTVRSGKATFRLVSPGGTQIAGQVCPQGKWGLNVLGTGDAGRYRLTIELEHFTGMIDIEEARK</sequence>
<gene>
    <name evidence="1" type="ORF">GCM10010840_12470</name>
</gene>
<evidence type="ECO:0000313" key="1">
    <source>
        <dbReference type="EMBL" id="GGL75867.1"/>
    </source>
</evidence>
<dbReference type="Proteomes" id="UP000639973">
    <property type="component" value="Unassembled WGS sequence"/>
</dbReference>
<name>A0ABQ2G5J7_9DEIO</name>
<comment type="caution">
    <text evidence="1">The sequence shown here is derived from an EMBL/GenBank/DDBJ whole genome shotgun (WGS) entry which is preliminary data.</text>
</comment>
<dbReference type="EMBL" id="BMOL01000004">
    <property type="protein sequence ID" value="GGL75867.1"/>
    <property type="molecule type" value="Genomic_DNA"/>
</dbReference>